<gene>
    <name evidence="1" type="ORF">D7D52_35810</name>
</gene>
<accession>A0A386ZLH5</accession>
<dbReference type="Proteomes" id="UP000267164">
    <property type="component" value="Chromosome"/>
</dbReference>
<dbReference type="AlphaFoldDB" id="A0A386ZLH5"/>
<dbReference type="EMBL" id="CP032568">
    <property type="protein sequence ID" value="AYF78306.1"/>
    <property type="molecule type" value="Genomic_DNA"/>
</dbReference>
<dbReference type="OrthoDB" id="9255658at2"/>
<sequence length="95" mass="10447">MRFFALMLDVAAELTERGVIVLMPFRVVPAAEQDGEIKARLDQLHLRKIALSDRVVVVTDSSLYTGPSTQAEIAYAFDNGKPVSWALRETAGGVR</sequence>
<dbReference type="RefSeq" id="WP_120743389.1">
    <property type="nucleotide sequence ID" value="NZ_CP032568.1"/>
</dbReference>
<name>A0A386ZLH5_9NOCA</name>
<evidence type="ECO:0000313" key="1">
    <source>
        <dbReference type="EMBL" id="AYF78306.1"/>
    </source>
</evidence>
<proteinExistence type="predicted"/>
<evidence type="ECO:0000313" key="2">
    <source>
        <dbReference type="Proteomes" id="UP000267164"/>
    </source>
</evidence>
<reference evidence="1 2" key="1">
    <citation type="submission" date="2018-09" db="EMBL/GenBank/DDBJ databases">
        <title>Nocardia yunnanensis sp. nov., an actinomycete isolated from a soil sample.</title>
        <authorList>
            <person name="Zhang J."/>
        </authorList>
    </citation>
    <scope>NUCLEOTIDE SEQUENCE [LARGE SCALE GENOMIC DNA]</scope>
    <source>
        <strain evidence="1 2">CFHS0054</strain>
    </source>
</reference>
<organism evidence="1 2">
    <name type="scientific">Nocardia yunnanensis</name>
    <dbReference type="NCBI Taxonomy" id="2382165"/>
    <lineage>
        <taxon>Bacteria</taxon>
        <taxon>Bacillati</taxon>
        <taxon>Actinomycetota</taxon>
        <taxon>Actinomycetes</taxon>
        <taxon>Mycobacteriales</taxon>
        <taxon>Nocardiaceae</taxon>
        <taxon>Nocardia</taxon>
    </lineage>
</organism>
<protein>
    <submittedName>
        <fullName evidence="1">Uncharacterized protein</fullName>
    </submittedName>
</protein>
<dbReference type="KEGG" id="nyu:D7D52_35810"/>
<keyword evidence="2" id="KW-1185">Reference proteome</keyword>